<evidence type="ECO:0000259" key="4">
    <source>
        <dbReference type="PROSITE" id="PS50977"/>
    </source>
</evidence>
<dbReference type="Pfam" id="PF14278">
    <property type="entry name" value="TetR_C_8"/>
    <property type="match status" value="2"/>
</dbReference>
<evidence type="ECO:0000313" key="6">
    <source>
        <dbReference type="Proteomes" id="UP000262939"/>
    </source>
</evidence>
<dbReference type="InterPro" id="IPR050624">
    <property type="entry name" value="HTH-type_Tx_Regulator"/>
</dbReference>
<dbReference type="Gene3D" id="1.10.357.10">
    <property type="entry name" value="Tetracycline Repressor, domain 2"/>
    <property type="match status" value="2"/>
</dbReference>
<dbReference type="RefSeq" id="WP_117320883.1">
    <property type="nucleotide sequence ID" value="NZ_QVTD01000003.1"/>
</dbReference>
<comment type="caution">
    <text evidence="5">The sequence shown here is derived from an EMBL/GenBank/DDBJ whole genome shotgun (WGS) entry which is preliminary data.</text>
</comment>
<feature type="domain" description="HTH tetR-type" evidence="4">
    <location>
        <begin position="10"/>
        <end position="70"/>
    </location>
</feature>
<gene>
    <name evidence="5" type="ORF">D0466_01920</name>
</gene>
<dbReference type="Pfam" id="PF00440">
    <property type="entry name" value="TetR_N"/>
    <property type="match status" value="1"/>
</dbReference>
<feature type="domain" description="HTH tetR-type" evidence="4">
    <location>
        <begin position="211"/>
        <end position="271"/>
    </location>
</feature>
<keyword evidence="2 3" id="KW-0238">DNA-binding</keyword>
<dbReference type="Proteomes" id="UP000262939">
    <property type="component" value="Unassembled WGS sequence"/>
</dbReference>
<dbReference type="EMBL" id="QVTD01000003">
    <property type="protein sequence ID" value="RFU64708.1"/>
    <property type="molecule type" value="Genomic_DNA"/>
</dbReference>
<reference evidence="5 6" key="1">
    <citation type="submission" date="2018-08" db="EMBL/GenBank/DDBJ databases">
        <title>Bacillus chawlae sp. nov., Bacillus glennii sp. nov., and Bacillus saganii sp. nov. Isolated from the Vehicle Assembly Building at Kennedy Space Center where the Viking Spacecraft were Assembled.</title>
        <authorList>
            <person name="Seuylemezian A."/>
            <person name="Vaishampayan P."/>
        </authorList>
    </citation>
    <scope>NUCLEOTIDE SEQUENCE [LARGE SCALE GENOMIC DNA]</scope>
    <source>
        <strain evidence="5 6">V44-8</strain>
    </source>
</reference>
<evidence type="ECO:0000256" key="1">
    <source>
        <dbReference type="ARBA" id="ARBA00022491"/>
    </source>
</evidence>
<proteinExistence type="predicted"/>
<dbReference type="AlphaFoldDB" id="A0A372LEI2"/>
<name>A0A372LEI2_9BACI</name>
<feature type="DNA-binding region" description="H-T-H motif" evidence="3">
    <location>
        <begin position="234"/>
        <end position="253"/>
    </location>
</feature>
<sequence length="401" mass="46918">MALKIDQRKIKTRSRLRNALLSLLRYHKFEDITLTKISKHAEVNRVTFYSHYHDKYELLEDVIDNTLKGFQESVIGIPKKGGIHGNQKEQSILMAMLTYIHDHSLFFKTMLSERRIPGFIPLFISCIEETYKHFLLSDKKIIDLEIYRKYVTSATIGLISYWIKTEMKDSPAYLAQQFINLQNINPPNMLFINLLNQPKAQVLRTEDRRVQRSRQNLQDALLLLINEKGYEAITITDICNKANYNRATFYAHYKNKMELASELMDEKILDLLHFMNTPLPKDRTQQGDNKFQAIEQIFYYVAKQEVFFKVMFSGRTVPGFLAKLRCQLGMFFQKKLHSCMHGLGPECTNLEILIDCITFSIIGTVSYWVRCGMKLPPAYMSEQVILILNHNSNDREIFKEN</sequence>
<keyword evidence="1" id="KW-0678">Repressor</keyword>
<evidence type="ECO:0000313" key="5">
    <source>
        <dbReference type="EMBL" id="RFU64708.1"/>
    </source>
</evidence>
<evidence type="ECO:0000256" key="3">
    <source>
        <dbReference type="PROSITE-ProRule" id="PRU00335"/>
    </source>
</evidence>
<dbReference type="InterPro" id="IPR001647">
    <property type="entry name" value="HTH_TetR"/>
</dbReference>
<keyword evidence="6" id="KW-1185">Reference proteome</keyword>
<dbReference type="SUPFAM" id="SSF46689">
    <property type="entry name" value="Homeodomain-like"/>
    <property type="match status" value="2"/>
</dbReference>
<dbReference type="OrthoDB" id="9810250at2"/>
<protein>
    <submittedName>
        <fullName evidence="5">TetR family transcriptional regulator</fullName>
    </submittedName>
</protein>
<dbReference type="PANTHER" id="PTHR43479:SF7">
    <property type="entry name" value="TETR-FAMILY TRANSCRIPTIONAL REGULATOR"/>
    <property type="match status" value="1"/>
</dbReference>
<accession>A0A372LEI2</accession>
<dbReference type="PANTHER" id="PTHR43479">
    <property type="entry name" value="ACREF/ENVCD OPERON REPRESSOR-RELATED"/>
    <property type="match status" value="1"/>
</dbReference>
<evidence type="ECO:0000256" key="2">
    <source>
        <dbReference type="ARBA" id="ARBA00023125"/>
    </source>
</evidence>
<dbReference type="PROSITE" id="PS50977">
    <property type="entry name" value="HTH_TETR_2"/>
    <property type="match status" value="2"/>
</dbReference>
<dbReference type="GO" id="GO:0003677">
    <property type="term" value="F:DNA binding"/>
    <property type="evidence" value="ECO:0007669"/>
    <property type="project" value="UniProtKB-UniRule"/>
</dbReference>
<dbReference type="InterPro" id="IPR039532">
    <property type="entry name" value="TetR_C_Firmicutes"/>
</dbReference>
<organism evidence="5 6">
    <name type="scientific">Peribacillus glennii</name>
    <dbReference type="NCBI Taxonomy" id="2303991"/>
    <lineage>
        <taxon>Bacteria</taxon>
        <taxon>Bacillati</taxon>
        <taxon>Bacillota</taxon>
        <taxon>Bacilli</taxon>
        <taxon>Bacillales</taxon>
        <taxon>Bacillaceae</taxon>
        <taxon>Peribacillus</taxon>
    </lineage>
</organism>
<feature type="DNA-binding region" description="H-T-H motif" evidence="3">
    <location>
        <begin position="33"/>
        <end position="52"/>
    </location>
</feature>
<dbReference type="InterPro" id="IPR009057">
    <property type="entry name" value="Homeodomain-like_sf"/>
</dbReference>